<keyword evidence="5 12" id="KW-0812">Transmembrane</keyword>
<evidence type="ECO:0000256" key="4">
    <source>
        <dbReference type="ARBA" id="ARBA00022679"/>
    </source>
</evidence>
<name>A0AAV7X912_9NEOP</name>
<dbReference type="PANTHER" id="PTHR48043">
    <property type="entry name" value="EG:EG0003.4 PROTEIN-RELATED"/>
    <property type="match status" value="1"/>
</dbReference>
<dbReference type="AlphaFoldDB" id="A0AAV7X912"/>
<evidence type="ECO:0000256" key="7">
    <source>
        <dbReference type="ARBA" id="ARBA00022989"/>
    </source>
</evidence>
<dbReference type="InterPro" id="IPR035595">
    <property type="entry name" value="UDP_glycos_trans_CS"/>
</dbReference>
<evidence type="ECO:0000256" key="9">
    <source>
        <dbReference type="ARBA" id="ARBA00023180"/>
    </source>
</evidence>
<dbReference type="EC" id="2.4.1.17" evidence="12"/>
<evidence type="ECO:0000256" key="12">
    <source>
        <dbReference type="RuleBase" id="RU362059"/>
    </source>
</evidence>
<keyword evidence="7 12" id="KW-1133">Transmembrane helix</keyword>
<accession>A0AAV7X912</accession>
<dbReference type="PANTHER" id="PTHR48043:SF114">
    <property type="entry name" value="IP04436P-RELATED"/>
    <property type="match status" value="1"/>
</dbReference>
<dbReference type="CDD" id="cd03784">
    <property type="entry name" value="GT1_Gtf-like"/>
    <property type="match status" value="1"/>
</dbReference>
<keyword evidence="8 12" id="KW-0472">Membrane</keyword>
<dbReference type="GO" id="GO:0015020">
    <property type="term" value="F:glucuronosyltransferase activity"/>
    <property type="evidence" value="ECO:0007669"/>
    <property type="project" value="UniProtKB-EC"/>
</dbReference>
<sequence length="426" mass="46890">MGNASCDAVYSHPPLRNFVAQERRGFDLIITEAFSTNCALGLVHRFRPAPYIGLSSCAPFSWDLSRVGSPVQYAVMPQTLLWLTDDMTLWERVVNTVYSLAGRGIGALFWDRETQRVVDKHFGPGVPPIEDIAHNMSLLITNTHPALNGPRPFGHAVVEVGGLHIGKQKPLPKDLETFVSGAKDGLIVFSLGSMVRTSSIPKDRAVALLDAFGTLKQRVVWKWEGEAPGPVPSNVLLSKWLPQFDVVCHNNTRLFIGHGGLLSTTEAAYCGVPMLGIAFFGDQHTNMAAIAKVGSGRKLSYSTLKDAGFFIQQVRDLLENHSYRENAKRLSARFHDRPMSAVDTAVFWTEHVIRHGGAPHLLGAARRLYWHQELLLDVLAVVLLATAAVLAVLAVLAVVLRTLVRRVRRLVGSSDRAKSSKKQKRS</sequence>
<evidence type="ECO:0000256" key="3">
    <source>
        <dbReference type="ARBA" id="ARBA00022676"/>
    </source>
</evidence>
<dbReference type="FunFam" id="3.40.50.2000:FF:000050">
    <property type="entry name" value="UDP-glucuronosyltransferase"/>
    <property type="match status" value="1"/>
</dbReference>
<proteinExistence type="inferred from homology"/>
<comment type="catalytic activity">
    <reaction evidence="12">
        <text>glucuronate acceptor + UDP-alpha-D-glucuronate = acceptor beta-D-glucuronoside + UDP + H(+)</text>
        <dbReference type="Rhea" id="RHEA:21032"/>
        <dbReference type="ChEBI" id="CHEBI:15378"/>
        <dbReference type="ChEBI" id="CHEBI:58052"/>
        <dbReference type="ChEBI" id="CHEBI:58223"/>
        <dbReference type="ChEBI" id="CHEBI:132367"/>
        <dbReference type="ChEBI" id="CHEBI:132368"/>
        <dbReference type="EC" id="2.4.1.17"/>
    </reaction>
</comment>
<feature type="transmembrane region" description="Helical" evidence="12">
    <location>
        <begin position="374"/>
        <end position="400"/>
    </location>
</feature>
<keyword evidence="3 11" id="KW-0328">Glycosyltransferase</keyword>
<evidence type="ECO:0000256" key="8">
    <source>
        <dbReference type="ARBA" id="ARBA00023136"/>
    </source>
</evidence>
<dbReference type="EMBL" id="JAPTSV010000011">
    <property type="protein sequence ID" value="KAJ1522471.1"/>
    <property type="molecule type" value="Genomic_DNA"/>
</dbReference>
<comment type="subcellular location">
    <subcellularLocation>
        <location evidence="10">Endomembrane system</location>
        <topology evidence="10">Single-pass type I membrane protein</topology>
    </subcellularLocation>
    <subcellularLocation>
        <location evidence="1">Endoplasmic reticulum</location>
    </subcellularLocation>
    <subcellularLocation>
        <location evidence="12">Membrane</location>
        <topology evidence="12">Single-pass membrane protein</topology>
    </subcellularLocation>
</comment>
<keyword evidence="14" id="KW-1185">Reference proteome</keyword>
<keyword evidence="9" id="KW-0325">Glycoprotein</keyword>
<dbReference type="PROSITE" id="PS00375">
    <property type="entry name" value="UDPGT"/>
    <property type="match status" value="1"/>
</dbReference>
<comment type="similarity">
    <text evidence="2 11">Belongs to the UDP-glycosyltransferase family.</text>
</comment>
<evidence type="ECO:0000256" key="6">
    <source>
        <dbReference type="ARBA" id="ARBA00022824"/>
    </source>
</evidence>
<dbReference type="GO" id="GO:0005783">
    <property type="term" value="C:endoplasmic reticulum"/>
    <property type="evidence" value="ECO:0007669"/>
    <property type="project" value="UniProtKB-SubCell"/>
</dbReference>
<evidence type="ECO:0000256" key="5">
    <source>
        <dbReference type="ARBA" id="ARBA00022692"/>
    </source>
</evidence>
<evidence type="ECO:0000256" key="10">
    <source>
        <dbReference type="ARBA" id="ARBA00046288"/>
    </source>
</evidence>
<dbReference type="Proteomes" id="UP001075354">
    <property type="component" value="Chromosome 11"/>
</dbReference>
<dbReference type="SUPFAM" id="SSF53756">
    <property type="entry name" value="UDP-Glycosyltransferase/glycogen phosphorylase"/>
    <property type="match status" value="1"/>
</dbReference>
<dbReference type="InterPro" id="IPR050271">
    <property type="entry name" value="UDP-glycosyltransferase"/>
</dbReference>
<gene>
    <name evidence="13" type="ORF">ONE63_001661</name>
</gene>
<comment type="caution">
    <text evidence="13">The sequence shown here is derived from an EMBL/GenBank/DDBJ whole genome shotgun (WGS) entry which is preliminary data.</text>
</comment>
<evidence type="ECO:0000256" key="2">
    <source>
        <dbReference type="ARBA" id="ARBA00009995"/>
    </source>
</evidence>
<keyword evidence="6" id="KW-0256">Endoplasmic reticulum</keyword>
<protein>
    <recommendedName>
        <fullName evidence="12">UDP-glucuronosyltransferase</fullName>
        <ecNumber evidence="12">2.4.1.17</ecNumber>
    </recommendedName>
</protein>
<evidence type="ECO:0000313" key="14">
    <source>
        <dbReference type="Proteomes" id="UP001075354"/>
    </source>
</evidence>
<dbReference type="Gene3D" id="3.40.50.2000">
    <property type="entry name" value="Glycogen Phosphorylase B"/>
    <property type="match status" value="1"/>
</dbReference>
<evidence type="ECO:0000313" key="13">
    <source>
        <dbReference type="EMBL" id="KAJ1522471.1"/>
    </source>
</evidence>
<evidence type="ECO:0000256" key="1">
    <source>
        <dbReference type="ARBA" id="ARBA00004240"/>
    </source>
</evidence>
<reference evidence="13" key="1">
    <citation type="submission" date="2022-12" db="EMBL/GenBank/DDBJ databases">
        <title>Chromosome-level genome assembly of the bean flower thrips Megalurothrips usitatus.</title>
        <authorList>
            <person name="Ma L."/>
            <person name="Liu Q."/>
            <person name="Li H."/>
            <person name="Cai W."/>
        </authorList>
    </citation>
    <scope>NUCLEOTIDE SEQUENCE</scope>
    <source>
        <strain evidence="13">Cailab_2022a</strain>
    </source>
</reference>
<organism evidence="13 14">
    <name type="scientific">Megalurothrips usitatus</name>
    <name type="common">bean blossom thrips</name>
    <dbReference type="NCBI Taxonomy" id="439358"/>
    <lineage>
        <taxon>Eukaryota</taxon>
        <taxon>Metazoa</taxon>
        <taxon>Ecdysozoa</taxon>
        <taxon>Arthropoda</taxon>
        <taxon>Hexapoda</taxon>
        <taxon>Insecta</taxon>
        <taxon>Pterygota</taxon>
        <taxon>Neoptera</taxon>
        <taxon>Paraneoptera</taxon>
        <taxon>Thysanoptera</taxon>
        <taxon>Terebrantia</taxon>
        <taxon>Thripoidea</taxon>
        <taxon>Thripidae</taxon>
        <taxon>Megalurothrips</taxon>
    </lineage>
</organism>
<dbReference type="GO" id="GO:0016020">
    <property type="term" value="C:membrane"/>
    <property type="evidence" value="ECO:0007669"/>
    <property type="project" value="UniProtKB-SubCell"/>
</dbReference>
<evidence type="ECO:0000256" key="11">
    <source>
        <dbReference type="RuleBase" id="RU003718"/>
    </source>
</evidence>
<keyword evidence="4 11" id="KW-0808">Transferase</keyword>
<dbReference type="Pfam" id="PF00201">
    <property type="entry name" value="UDPGT"/>
    <property type="match status" value="1"/>
</dbReference>
<dbReference type="InterPro" id="IPR002213">
    <property type="entry name" value="UDP_glucos_trans"/>
</dbReference>